<dbReference type="Proteomes" id="UP001497512">
    <property type="component" value="Chromosome 10"/>
</dbReference>
<dbReference type="PANTHER" id="PTHR28018:SF3">
    <property type="entry name" value="RESPIRATORY SUPERCOMPLEX FACTOR 2, MITOCHONDRIAL"/>
    <property type="match status" value="1"/>
</dbReference>
<evidence type="ECO:0000256" key="3">
    <source>
        <dbReference type="ARBA" id="ARBA00022989"/>
    </source>
</evidence>
<dbReference type="PANTHER" id="PTHR28018">
    <property type="entry name" value="RESPIRATORY SUPERCOMPLEX FACTOR 2, MITOCHONDRIAL"/>
    <property type="match status" value="1"/>
</dbReference>
<reference evidence="7" key="1">
    <citation type="submission" date="2024-02" db="EMBL/GenBank/DDBJ databases">
        <authorList>
            <consortium name="ELIXIR-Norway"/>
            <consortium name="Elixir Norway"/>
        </authorList>
    </citation>
    <scope>NUCLEOTIDE SEQUENCE</scope>
</reference>
<dbReference type="PROSITE" id="PS51503">
    <property type="entry name" value="HIG1"/>
    <property type="match status" value="1"/>
</dbReference>
<evidence type="ECO:0000256" key="4">
    <source>
        <dbReference type="ARBA" id="ARBA00023136"/>
    </source>
</evidence>
<keyword evidence="8" id="KW-1185">Reference proteome</keyword>
<keyword evidence="2 5" id="KW-0812">Transmembrane</keyword>
<evidence type="ECO:0000259" key="6">
    <source>
        <dbReference type="PROSITE" id="PS51503"/>
    </source>
</evidence>
<dbReference type="Gene3D" id="6.10.140.1320">
    <property type="match status" value="1"/>
</dbReference>
<protein>
    <recommendedName>
        <fullName evidence="6">HIG1 domain-containing protein</fullName>
    </recommendedName>
</protein>
<keyword evidence="3 5" id="KW-1133">Transmembrane helix</keyword>
<comment type="subcellular location">
    <subcellularLocation>
        <location evidence="1">Mitochondrion</location>
    </subcellularLocation>
</comment>
<dbReference type="Pfam" id="PF04588">
    <property type="entry name" value="HIG_1_N"/>
    <property type="match status" value="1"/>
</dbReference>
<dbReference type="EMBL" id="OZ019902">
    <property type="protein sequence ID" value="CAK9193946.1"/>
    <property type="molecule type" value="Genomic_DNA"/>
</dbReference>
<name>A0ABP0TDQ0_9BRYO</name>
<evidence type="ECO:0000313" key="8">
    <source>
        <dbReference type="Proteomes" id="UP001497512"/>
    </source>
</evidence>
<proteinExistence type="predicted"/>
<feature type="transmembrane region" description="Helical" evidence="5">
    <location>
        <begin position="15"/>
        <end position="32"/>
    </location>
</feature>
<dbReference type="InterPro" id="IPR040153">
    <property type="entry name" value="Rcf2"/>
</dbReference>
<feature type="domain" description="HIG1" evidence="6">
    <location>
        <begin position="1"/>
        <end position="78"/>
    </location>
</feature>
<gene>
    <name evidence="7" type="ORF">CSSPTR1EN2_LOCUS2280</name>
</gene>
<evidence type="ECO:0000256" key="1">
    <source>
        <dbReference type="ARBA" id="ARBA00004173"/>
    </source>
</evidence>
<sequence length="104" mass="11726">MDVDTVRSWLGKHKLRAVGTVWASSLLGSFAYNFSQPYMKTSVKLIHARLHAQALTLAALTGCALVDYYDRQNRDKTKQSEKHIQSVCSTNTTREQVLIVDMLP</sequence>
<accession>A0ABP0TDQ0</accession>
<evidence type="ECO:0000256" key="2">
    <source>
        <dbReference type="ARBA" id="ARBA00022692"/>
    </source>
</evidence>
<dbReference type="InterPro" id="IPR007667">
    <property type="entry name" value="Hypoxia_induced_domain"/>
</dbReference>
<organism evidence="7 8">
    <name type="scientific">Sphagnum troendelagicum</name>
    <dbReference type="NCBI Taxonomy" id="128251"/>
    <lineage>
        <taxon>Eukaryota</taxon>
        <taxon>Viridiplantae</taxon>
        <taxon>Streptophyta</taxon>
        <taxon>Embryophyta</taxon>
        <taxon>Bryophyta</taxon>
        <taxon>Sphagnophytina</taxon>
        <taxon>Sphagnopsida</taxon>
        <taxon>Sphagnales</taxon>
        <taxon>Sphagnaceae</taxon>
        <taxon>Sphagnum</taxon>
    </lineage>
</organism>
<evidence type="ECO:0000313" key="7">
    <source>
        <dbReference type="EMBL" id="CAK9193946.1"/>
    </source>
</evidence>
<evidence type="ECO:0000256" key="5">
    <source>
        <dbReference type="SAM" id="Phobius"/>
    </source>
</evidence>
<keyword evidence="4 5" id="KW-0472">Membrane</keyword>